<dbReference type="Proteomes" id="UP000245119">
    <property type="component" value="Linkage Group LG13"/>
</dbReference>
<dbReference type="GO" id="GO:0005615">
    <property type="term" value="C:extracellular space"/>
    <property type="evidence" value="ECO:0007669"/>
    <property type="project" value="TreeGrafter"/>
</dbReference>
<dbReference type="GO" id="GO:0016298">
    <property type="term" value="F:lipase activity"/>
    <property type="evidence" value="ECO:0007669"/>
    <property type="project" value="InterPro"/>
</dbReference>
<dbReference type="InterPro" id="IPR000734">
    <property type="entry name" value="TAG_lipase"/>
</dbReference>
<dbReference type="InterPro" id="IPR033906">
    <property type="entry name" value="Lipase_N"/>
</dbReference>
<dbReference type="InterPro" id="IPR013818">
    <property type="entry name" value="Lipase"/>
</dbReference>
<evidence type="ECO:0000313" key="6">
    <source>
        <dbReference type="EMBL" id="PVD19762.1"/>
    </source>
</evidence>
<sequence length="324" mass="35171">MLPQFQYYDVGSHFTNSKFHLPQSPSQQKIRFLLYTPENPTTPQLLDAMNVTFVKNSNFNAQRPTKFIVHGYTDSASDKWVQDMVKEMLTQNVNIIAVDWQQGAKGPNYYQATANTRVVGNYIATLILLLEKLGVPMSAVHVIGHSLGAQIAGYAGHGLDGRLGRITGLDPAGPNFETYDKLVKLDRDDAQFVDVIHTNAKPLVLGGLGTAEMCGDADFFPNGGVDMPGCADGVSLVLKILGGLFTGQVQDAIGTLDCSHMRATSYYTASIRNNPFVAYPCVSLSEYKLGHCTSCAKGCSNMGYHASTNSSGLYVLKTGSTYPY</sequence>
<evidence type="ECO:0000313" key="7">
    <source>
        <dbReference type="Proteomes" id="UP000245119"/>
    </source>
</evidence>
<gene>
    <name evidence="6" type="ORF">C0Q70_20253</name>
</gene>
<protein>
    <recommendedName>
        <fullName evidence="5">Lipase domain-containing protein</fullName>
    </recommendedName>
</protein>
<comment type="caution">
    <text evidence="6">The sequence shown here is derived from an EMBL/GenBank/DDBJ whole genome shotgun (WGS) entry which is preliminary data.</text>
</comment>
<dbReference type="PANTHER" id="PTHR11610">
    <property type="entry name" value="LIPASE"/>
    <property type="match status" value="1"/>
</dbReference>
<dbReference type="Pfam" id="PF00151">
    <property type="entry name" value="Lipase"/>
    <property type="match status" value="1"/>
</dbReference>
<comment type="subcellular location">
    <subcellularLocation>
        <location evidence="1">Secreted</location>
    </subcellularLocation>
</comment>
<evidence type="ECO:0000256" key="3">
    <source>
        <dbReference type="ARBA" id="ARBA00022525"/>
    </source>
</evidence>
<dbReference type="Gene3D" id="3.40.50.1820">
    <property type="entry name" value="alpha/beta hydrolase"/>
    <property type="match status" value="1"/>
</dbReference>
<feature type="domain" description="Lipase" evidence="5">
    <location>
        <begin position="20"/>
        <end position="324"/>
    </location>
</feature>
<evidence type="ECO:0000256" key="1">
    <source>
        <dbReference type="ARBA" id="ARBA00004613"/>
    </source>
</evidence>
<keyword evidence="3" id="KW-0964">Secreted</keyword>
<dbReference type="PANTHER" id="PTHR11610:SF178">
    <property type="entry name" value="LIPASE MEMBER H-A-LIKE PROTEIN"/>
    <property type="match status" value="1"/>
</dbReference>
<evidence type="ECO:0000256" key="4">
    <source>
        <dbReference type="RuleBase" id="RU004262"/>
    </source>
</evidence>
<keyword evidence="7" id="KW-1185">Reference proteome</keyword>
<dbReference type="GO" id="GO:0016042">
    <property type="term" value="P:lipid catabolic process"/>
    <property type="evidence" value="ECO:0007669"/>
    <property type="project" value="TreeGrafter"/>
</dbReference>
<organism evidence="6 7">
    <name type="scientific">Pomacea canaliculata</name>
    <name type="common">Golden apple snail</name>
    <dbReference type="NCBI Taxonomy" id="400727"/>
    <lineage>
        <taxon>Eukaryota</taxon>
        <taxon>Metazoa</taxon>
        <taxon>Spiralia</taxon>
        <taxon>Lophotrochozoa</taxon>
        <taxon>Mollusca</taxon>
        <taxon>Gastropoda</taxon>
        <taxon>Caenogastropoda</taxon>
        <taxon>Architaenioglossa</taxon>
        <taxon>Ampullarioidea</taxon>
        <taxon>Ampullariidae</taxon>
        <taxon>Pomacea</taxon>
    </lineage>
</organism>
<evidence type="ECO:0000259" key="5">
    <source>
        <dbReference type="Pfam" id="PF00151"/>
    </source>
</evidence>
<proteinExistence type="inferred from homology"/>
<dbReference type="CDD" id="cd00707">
    <property type="entry name" value="Pancreat_lipase_like"/>
    <property type="match status" value="1"/>
</dbReference>
<evidence type="ECO:0000256" key="2">
    <source>
        <dbReference type="ARBA" id="ARBA00010701"/>
    </source>
</evidence>
<reference evidence="6 7" key="1">
    <citation type="submission" date="2018-04" db="EMBL/GenBank/DDBJ databases">
        <title>The genome of golden apple snail Pomacea canaliculata provides insight into stress tolerance and invasive adaptation.</title>
        <authorList>
            <person name="Liu C."/>
            <person name="Liu B."/>
            <person name="Ren Y."/>
            <person name="Zhang Y."/>
            <person name="Wang H."/>
            <person name="Li S."/>
            <person name="Jiang F."/>
            <person name="Yin L."/>
            <person name="Zhang G."/>
            <person name="Qian W."/>
            <person name="Fan W."/>
        </authorList>
    </citation>
    <scope>NUCLEOTIDE SEQUENCE [LARGE SCALE GENOMIC DNA]</scope>
    <source>
        <strain evidence="6">SZHN2017</strain>
        <tissue evidence="6">Muscle</tissue>
    </source>
</reference>
<comment type="similarity">
    <text evidence="2 4">Belongs to the AB hydrolase superfamily. Lipase family.</text>
</comment>
<dbReference type="SUPFAM" id="SSF53474">
    <property type="entry name" value="alpha/beta-Hydrolases"/>
    <property type="match status" value="1"/>
</dbReference>
<dbReference type="PRINTS" id="PR00821">
    <property type="entry name" value="TAGLIPASE"/>
</dbReference>
<accession>A0A2T7NF56</accession>
<name>A0A2T7NF56_POMCA</name>
<dbReference type="EMBL" id="PZQS01000013">
    <property type="protein sequence ID" value="PVD19762.1"/>
    <property type="molecule type" value="Genomic_DNA"/>
</dbReference>
<dbReference type="AlphaFoldDB" id="A0A2T7NF56"/>
<dbReference type="InterPro" id="IPR029058">
    <property type="entry name" value="AB_hydrolase_fold"/>
</dbReference>
<dbReference type="OrthoDB" id="199913at2759"/>